<dbReference type="EMBL" id="AL117386">
    <property type="protein sequence ID" value="CAB55691.1"/>
    <property type="molecule type" value="Genomic_DNA"/>
</dbReference>
<dbReference type="InterPro" id="IPR038765">
    <property type="entry name" value="Papain-like_cys_pep_sf"/>
</dbReference>
<dbReference type="Gene3D" id="3.40.395.10">
    <property type="entry name" value="Adenoviral Proteinase, Chain A"/>
    <property type="match status" value="1"/>
</dbReference>
<evidence type="ECO:0000256" key="1">
    <source>
        <dbReference type="ARBA" id="ARBA00005234"/>
    </source>
</evidence>
<dbReference type="InterPro" id="IPR003653">
    <property type="entry name" value="Peptidase_C48_C"/>
</dbReference>
<organism evidence="5">
    <name type="scientific">Arabidopsis thaliana</name>
    <name type="common">Mouse-ear cress</name>
    <dbReference type="NCBI Taxonomy" id="3702"/>
    <lineage>
        <taxon>Eukaryota</taxon>
        <taxon>Viridiplantae</taxon>
        <taxon>Streptophyta</taxon>
        <taxon>Embryophyta</taxon>
        <taxon>Tracheophyta</taxon>
        <taxon>Spermatophyta</taxon>
        <taxon>Magnoliopsida</taxon>
        <taxon>eudicotyledons</taxon>
        <taxon>Gunneridae</taxon>
        <taxon>Pentapetalae</taxon>
        <taxon>rosids</taxon>
        <taxon>malvids</taxon>
        <taxon>Brassicales</taxon>
        <taxon>Brassicaceae</taxon>
        <taxon>Camelineae</taxon>
        <taxon>Arabidopsis</taxon>
    </lineage>
</organism>
<evidence type="ECO:0000313" key="6">
    <source>
        <dbReference type="EMBL" id="CAB78051.1"/>
    </source>
</evidence>
<reference evidence="5" key="3">
    <citation type="submission" date="2000-03" db="EMBL/GenBank/DDBJ databases">
        <authorList>
            <person name="EU Arabidopsis sequencing project"/>
        </authorList>
    </citation>
    <scope>NUCLEOTIDE SEQUENCE</scope>
</reference>
<dbReference type="GO" id="GO:0008234">
    <property type="term" value="F:cysteine-type peptidase activity"/>
    <property type="evidence" value="ECO:0007669"/>
    <property type="project" value="InterPro"/>
</dbReference>
<keyword evidence="3" id="KW-0378">Hydrolase</keyword>
<name>Q9SMS6_ARATH</name>
<dbReference type="GO" id="GO:0006508">
    <property type="term" value="P:proteolysis"/>
    <property type="evidence" value="ECO:0007669"/>
    <property type="project" value="UniProtKB-KW"/>
</dbReference>
<evidence type="ECO:0000259" key="4">
    <source>
        <dbReference type="PROSITE" id="PS50600"/>
    </source>
</evidence>
<dbReference type="EMBL" id="AL161514">
    <property type="protein sequence ID" value="CAB78051.1"/>
    <property type="molecule type" value="Genomic_DNA"/>
</dbReference>
<dbReference type="SUPFAM" id="SSF54001">
    <property type="entry name" value="Cysteine proteinases"/>
    <property type="match status" value="1"/>
</dbReference>
<dbReference type="PROSITE" id="PS50600">
    <property type="entry name" value="ULP_PROTEASE"/>
    <property type="match status" value="1"/>
</dbReference>
<sequence length="275" mass="32337">MVIMFLRQISYISLYMFPFAEPLVAEREEESFWSVYELASGKIIHAWIHIDCFFIQLILSPNCMQKLKDYLSSLDIKKSLENGIDEVDFYGVFMTERKLWPDSNYGWLGDEWINGMRREVATRKKLITDVDHLYIIHQTGGNHWVTLHVNLLRSHIDCYDCIVGEHTDDIDGKMLEVCRPFTRMIPQMINELFPSEVRTPQYDQFSFRRRDKKKVPQNHIRGDCGVYALKILEYLLLGVCFDGITDANIQVRRVRVAAKIFDEAPERMPARFLET</sequence>
<comment type="similarity">
    <text evidence="1">Belongs to the peptidase C48 family.</text>
</comment>
<keyword evidence="2" id="KW-0645">Protease</keyword>
<dbReference type="Pfam" id="PF02902">
    <property type="entry name" value="Peptidase_C48"/>
    <property type="match status" value="1"/>
</dbReference>
<feature type="domain" description="Ubiquitin-like protease family profile" evidence="4">
    <location>
        <begin position="48"/>
        <end position="235"/>
    </location>
</feature>
<dbReference type="AlphaFoldDB" id="Q9SMS6"/>
<reference key="1">
    <citation type="journal article" date="1999" name="Nature">
        <title>Sequence and analysis of chromosome 4 of the plant Arabidopsis thaliana.</title>
        <authorList>
            <consortium name="EU"/>
            <consortium name="CSHL and WU Arabidopsis Sequencing Project"/>
            <person name="Mayer K."/>
            <person name="Schuller C."/>
            <person name="Wambutt R."/>
            <person name="Murphy G."/>
            <person name="Volckaert G."/>
            <person name="Pohl T."/>
            <person name="Dusterhoft A."/>
            <person name="Stiekema W."/>
            <person name="Entian K.D."/>
            <person name="Terryn N."/>
            <person name="Harris B."/>
            <person name="Ansorge W."/>
            <person name="Brandt P."/>
            <person name="Grivell L."/>
            <person name="Rieger M."/>
            <person name="Weichselgartner M."/>
            <person name="de Simone V."/>
            <person name="Obermaier B."/>
            <person name="Mache R."/>
            <person name="Muller M."/>
            <person name="Kreis M."/>
            <person name="Delseny M."/>
            <person name="Puigdomenech P."/>
            <person name="Watson M."/>
            <person name="Schmidtheini T."/>
            <person name="Reichert B."/>
            <person name="Portatelle D."/>
            <person name="Perez-Alonso M."/>
            <person name="Boutry M."/>
            <person name="Bancroft I."/>
            <person name="Vos P."/>
            <person name="Hoheisel J."/>
            <person name="Zimmermann W."/>
            <person name="Wedler H."/>
            <person name="Ridley P."/>
            <person name="Langham S.A."/>
            <person name="McCullagh B."/>
            <person name="Bilham L."/>
            <person name="Robben J."/>
            <person name="Van der Schueren J."/>
            <person name="Grymonprez B."/>
            <person name="Chuang Y.J."/>
            <person name="Vandenbussche F."/>
            <person name="Braeken M."/>
            <person name="Weltjens I."/>
            <person name="Voet M."/>
            <person name="Bastiaens I."/>
            <person name="Aert R."/>
            <person name="Defoor E."/>
            <person name="Weitzenegger T."/>
            <person name="Bothe G."/>
            <person name="Ramsperger U."/>
            <person name="Hilbert H."/>
            <person name="Braun M."/>
            <person name="Holzer E."/>
            <person name="Brandt A."/>
            <person name="Peters S."/>
            <person name="van Staveren M."/>
            <person name="Dirske W."/>
            <person name="Mooijman P."/>
            <person name="Klein Lankhorst R."/>
            <person name="Rose M."/>
            <person name="Hauf J."/>
            <person name="Kotter P."/>
            <person name="Berneiser S."/>
            <person name="Hempel S."/>
            <person name="Feldpausch M."/>
            <person name="Lamberth S."/>
            <person name="Van den Daele H."/>
            <person name="De Keyser A."/>
            <person name="Buysshaert C."/>
            <person name="Gielen J."/>
            <person name="Villarroel R."/>
            <person name="De Clercq R."/>
            <person name="Van Montagu M."/>
            <person name="Rogers J."/>
            <person name="Cronin A."/>
            <person name="Quail M."/>
            <person name="Bray-Allen S."/>
            <person name="Clark L."/>
            <person name="Doggett J."/>
            <person name="Hall S."/>
            <person name="Kay M."/>
            <person name="Lennard N."/>
            <person name="McLay K."/>
            <person name="Mayes R."/>
            <person name="Pettett A."/>
            <person name="Rajandream M.A."/>
            <person name="Lyne M."/>
            <person name="Benes V."/>
            <person name="Rechmann S."/>
            <person name="Borkova D."/>
            <person name="Blocker H."/>
            <person name="Scharfe M."/>
            <person name="Grimm M."/>
            <person name="Lohnert T.H."/>
            <person name="Dose S."/>
            <person name="de Haan M."/>
            <person name="Maarse A."/>
            <person name="Schafer M."/>
            <person name="Muller-Auer S."/>
            <person name="Gabel C."/>
            <person name="Fuchs M."/>
            <person name="Fartmann B."/>
            <person name="Granderath K."/>
            <person name="Dauner D."/>
            <person name="Herzl A."/>
            <person name="Neumann S."/>
            <person name="Argiriou A."/>
            <person name="Vitale D."/>
            <person name="Liguori R."/>
            <person name="Piravandi E."/>
            <person name="Massenet O."/>
            <person name="Quigley F."/>
            <person name="Clabauld G."/>
            <person name="Mundlein A."/>
            <person name="Felber R."/>
            <person name="Schnabl S."/>
            <person name="Hiller R."/>
            <person name="Schmidt W."/>
            <person name="Lecharny A."/>
            <person name="Aubourg S."/>
            <person name="Chefdor F."/>
            <person name="Cooke R."/>
            <person name="Berger C."/>
            <person name="Montfort A."/>
            <person name="Casacuberta E."/>
            <person name="Gibbons T."/>
            <person name="Weber N."/>
            <person name="Vandenbol M."/>
            <person name="Bargues M."/>
            <person name="Terol J."/>
            <person name="Torres A."/>
            <person name="Perez-Perez A."/>
            <person name="Purnelle B."/>
            <person name="Bent E."/>
            <person name="Johnson S."/>
            <person name="Tacon D."/>
            <person name="Jesse T."/>
            <person name="Heijnen L."/>
            <person name="Schwarz S."/>
            <person name="Scholler P."/>
            <person name="Heber S."/>
            <person name="Francs P."/>
            <person name="Bielke C."/>
            <person name="Frishman D."/>
            <person name="Haase D."/>
            <person name="Lemcke K."/>
            <person name="Mewes H.W."/>
            <person name="Stocker S."/>
            <person name="Zaccaria P."/>
            <person name="Bevan M."/>
            <person name="Wilson R.K."/>
            <person name="de la Bastide M."/>
            <person name="Habermann K."/>
            <person name="Parnell L."/>
            <person name="Dedhia N."/>
            <person name="Gnoj L."/>
            <person name="Schutz K."/>
            <person name="Huang E."/>
            <person name="Spiegel L."/>
            <person name="Sehkon M."/>
            <person name="Murray J."/>
            <person name="Sheet P."/>
            <person name="Cordes M."/>
            <person name="Abu-Threideh J."/>
            <person name="Stoneking T."/>
            <person name="Kalicki J."/>
            <person name="Graves T."/>
            <person name="Harmon G."/>
            <person name="Edwards J."/>
            <person name="Latreille P."/>
            <person name="Courtney L."/>
            <person name="Cloud J."/>
            <person name="Abbott A."/>
            <person name="Scott K."/>
            <person name="Johnson D."/>
            <person name="Minx P."/>
            <person name="Bentley D."/>
            <person name="Fulton B."/>
            <person name="Miller N."/>
            <person name="Greco T."/>
            <person name="Kemp K."/>
            <person name="Kramer J."/>
            <person name="Fulton L."/>
            <person name="Mardis E."/>
            <person name="Dante M."/>
            <person name="Pepin K."/>
            <person name="Hillier L."/>
            <person name="Nelson J."/>
            <person name="Spieth J."/>
            <person name="Ryan E."/>
            <person name="Andrews S."/>
            <person name="Geisel C."/>
            <person name="Layman D."/>
            <person name="Du H."/>
            <person name="Ali J."/>
            <person name="Berghoff A."/>
            <person name="Jones K."/>
            <person name="Drone K."/>
            <person name="Cotton M."/>
            <person name="Joshu C."/>
            <person name="Antonoiu B."/>
            <person name="Zidanic M."/>
            <person name="Strong C."/>
            <person name="Sun H."/>
            <person name="Lamar B."/>
            <person name="Yordan C."/>
            <person name="Ma P."/>
            <person name="Zhong J."/>
            <person name="Preston R."/>
            <person name="Vil D."/>
            <person name="Shekher M."/>
            <person name="Matero A."/>
            <person name="Shah R."/>
            <person name="Swaby I.K."/>
            <person name="O'Shaughnessy A."/>
            <person name="Rodriguez M."/>
            <person name="Hoffmann J."/>
            <person name="Till S."/>
            <person name="Granat S."/>
            <person name="Shohdy N."/>
            <person name="Hasegawa A."/>
            <person name="Hameed A."/>
            <person name="Lodhi M."/>
            <person name="Johnson A."/>
            <person name="Chen E."/>
            <person name="Marra M."/>
            <person name="Martienssen R."/>
            <person name="McCombie W.R."/>
        </authorList>
    </citation>
    <scope>NUCLEOTIDE SEQUENCE [LARGE SCALE GENOMIC DNA]</scope>
    <source>
        <strain>cv. Columbia</strain>
    </source>
</reference>
<proteinExistence type="inferred from homology"/>
<accession>Q9SMS6</accession>
<evidence type="ECO:0000256" key="2">
    <source>
        <dbReference type="ARBA" id="ARBA00022670"/>
    </source>
</evidence>
<evidence type="ECO:0000256" key="3">
    <source>
        <dbReference type="ARBA" id="ARBA00022801"/>
    </source>
</evidence>
<protein>
    <submittedName>
        <fullName evidence="5">Uncharacterized protein AT4g09280</fullName>
    </submittedName>
</protein>
<reference evidence="6" key="4">
    <citation type="submission" date="2000-03" db="EMBL/GenBank/DDBJ databases">
        <authorList>
            <person name="Robben J."/>
            <person name="Grymonprez B."/>
            <person name="Volckaert G"/>
            <person name="Spiegel L.A."/>
            <person name="Huang E.N."/>
            <person name="Nascimento L.U."/>
            <person name="de la Bastide M."/>
            <person name="Vil D.M."/>
            <person name="Preston R.R."/>
            <person name="Matero A."/>
            <person name="Shah R."/>
            <person name="O'Shaughnessy A."/>
            <person name="Rodriguez M."/>
            <person name="Shekher M."/>
            <person name="Schutz K."/>
            <person name="See L.H."/>
            <person name="Swaby I."/>
            <person name="Habermann K."/>
            <person name="Dedhia N.N."/>
            <person name="Mewes H.W."/>
            <person name="Lemcke K."/>
            <person name="Mayer K.F.X."/>
        </authorList>
    </citation>
    <scope>NUCLEOTIDE SEQUENCE</scope>
</reference>
<dbReference type="PIR" id="T17127">
    <property type="entry name" value="T17127"/>
</dbReference>
<gene>
    <name evidence="5" type="ordered locus">At4g09280</name>
</gene>
<reference evidence="5" key="2">
    <citation type="submission" date="1999-09" db="EMBL/GenBank/DDBJ databases">
        <authorList>
            <person name="Bevan M."/>
            <person name="Robben J."/>
            <person name="Grymonprez B."/>
            <person name="Volckaert G"/>
            <person name="Spiegel L.A."/>
            <person name="Huang E.N."/>
            <person name="Nascimento L.U."/>
            <person name="de la Bastide M."/>
            <person name="Vil D.M."/>
            <person name="Preston R.R."/>
            <person name="Matero A."/>
            <person name="Shah R."/>
            <person name="O'Shaughnessy A."/>
            <person name="Rodriguez M."/>
            <person name="Shekher M."/>
            <person name="Schutz K."/>
            <person name="See L.H."/>
            <person name="Swaby I."/>
            <person name="Habermann K."/>
            <person name="Dedhia N.N."/>
            <person name="Mewes H.W."/>
            <person name="Lemcke K."/>
            <person name="Mayer K.F.X."/>
        </authorList>
    </citation>
    <scope>NUCLEOTIDE SEQUENCE</scope>
</reference>
<dbReference type="ExpressionAtlas" id="Q9SMS6">
    <property type="expression patterns" value="differential"/>
</dbReference>
<evidence type="ECO:0000313" key="5">
    <source>
        <dbReference type="EMBL" id="CAB55691.1"/>
    </source>
</evidence>